<dbReference type="EMBL" id="BDDX01000002">
    <property type="protein sequence ID" value="GAT90193.1"/>
    <property type="molecule type" value="Genomic_DNA"/>
</dbReference>
<dbReference type="AlphaFoldDB" id="A0A0C3A0R2"/>
<reference evidence="1 2" key="1">
    <citation type="journal article" date="2016" name="Syst. Appl. Microbiol.">
        <title>Genomic characterization of a fructophilic bee symbiont Lactobacillus kunkeei reveals its niche-specific adaptation.</title>
        <authorList>
            <person name="Maeno S."/>
            <person name="Tanizawa Y."/>
            <person name="Kanesaki Y."/>
            <person name="Kubota E."/>
            <person name="Kumar H."/>
            <person name="Dicks L."/>
            <person name="Salminen S."/>
            <person name="Nakagawa J."/>
            <person name="Arita M."/>
            <person name="Endo A."/>
        </authorList>
    </citation>
    <scope>NUCLEOTIDE SEQUENCE [LARGE SCALE GENOMIC DNA]</scope>
    <source>
        <strain evidence="1 2">FF30-6</strain>
    </source>
</reference>
<dbReference type="Proteomes" id="UP000186588">
    <property type="component" value="Unassembled WGS sequence"/>
</dbReference>
<protein>
    <submittedName>
        <fullName evidence="1">Uncharacterized protein</fullName>
    </submittedName>
</protein>
<comment type="caution">
    <text evidence="1">The sequence shown here is derived from an EMBL/GenBank/DDBJ whole genome shotgun (WGS) entry which is preliminary data.</text>
</comment>
<gene>
    <name evidence="1" type="ORF">FF306_00288</name>
</gene>
<organism evidence="1 2">
    <name type="scientific">Apilactobacillus kunkeei</name>
    <dbReference type="NCBI Taxonomy" id="148814"/>
    <lineage>
        <taxon>Bacteria</taxon>
        <taxon>Bacillati</taxon>
        <taxon>Bacillota</taxon>
        <taxon>Bacilli</taxon>
        <taxon>Lactobacillales</taxon>
        <taxon>Lactobacillaceae</taxon>
        <taxon>Apilactobacillus</taxon>
    </lineage>
</organism>
<proteinExistence type="predicted"/>
<dbReference type="PATRIC" id="fig|148814.6.peg.608"/>
<name>A0A0C3A0R2_9LACO</name>
<sequence length="84" mass="9910">MTREEIDNNLLTLKRTRSHIINALDGTNRDSNVIRDIDHLVEYLNETDEREITQEYVDRKFRIIKGEINCSLDCFNNAMKALIK</sequence>
<dbReference type="RefSeq" id="WP_041153131.1">
    <property type="nucleotide sequence ID" value="NZ_BDDX01000002.1"/>
</dbReference>
<evidence type="ECO:0000313" key="1">
    <source>
        <dbReference type="EMBL" id="GAT90193.1"/>
    </source>
</evidence>
<evidence type="ECO:0000313" key="2">
    <source>
        <dbReference type="Proteomes" id="UP000186588"/>
    </source>
</evidence>
<accession>A0A0C3A0R2</accession>